<sequence length="324" mass="37847">MTTTRDPATIERDISQIDQALQQVSNLRAALKQFVQLVEQEQKGPNHVQAFTERIKRLKQELIGLGTESEKIKDVLEYVQSKTVEDEFDWNAMKSEKEGNQKMNTRKEIGSSVKDKADYAYKQLSSIVFDNNPISIESFFTTYTNEWIAQNKDQASKVTISFEREEQSTFSGTICHLKICVHKGFIAELELEYMRASNRLVVHQHDIRGLKEEKHIWQDSQYLIFQKLNLLTSVAFEDMTMFFARESFYYILDWFSSYHDLFTAPCYRCHKVLQFDSPVSKYLPPIVRTWNSKHAAQVTPTAYHKTCFHEYKNSQAMSHKSTCQ</sequence>
<dbReference type="GO" id="GO:0016592">
    <property type="term" value="C:mediator complex"/>
    <property type="evidence" value="ECO:0007669"/>
    <property type="project" value="InterPro"/>
</dbReference>
<dbReference type="InterPro" id="IPR021627">
    <property type="entry name" value="Mediator_Med27"/>
</dbReference>
<keyword evidence="4" id="KW-0804">Transcription</keyword>
<keyword evidence="6" id="KW-0175">Coiled coil</keyword>
<evidence type="ECO:0000256" key="2">
    <source>
        <dbReference type="ARBA" id="ARBA00008048"/>
    </source>
</evidence>
<evidence type="ECO:0000313" key="8">
    <source>
        <dbReference type="Proteomes" id="UP000716291"/>
    </source>
</evidence>
<evidence type="ECO:0000256" key="1">
    <source>
        <dbReference type="ARBA" id="ARBA00004123"/>
    </source>
</evidence>
<evidence type="ECO:0000313" key="7">
    <source>
        <dbReference type="EMBL" id="KAG1310312.1"/>
    </source>
</evidence>
<evidence type="ECO:0000256" key="5">
    <source>
        <dbReference type="ARBA" id="ARBA00023242"/>
    </source>
</evidence>
<comment type="caution">
    <text evidence="7">The sequence shown here is derived from an EMBL/GenBank/DDBJ whole genome shotgun (WGS) entry which is preliminary data.</text>
</comment>
<dbReference type="OrthoDB" id="1868004at2759"/>
<evidence type="ECO:0000256" key="6">
    <source>
        <dbReference type="SAM" id="Coils"/>
    </source>
</evidence>
<organism evidence="7 8">
    <name type="scientific">Rhizopus oryzae</name>
    <name type="common">Mucormycosis agent</name>
    <name type="synonym">Rhizopus arrhizus var. delemar</name>
    <dbReference type="NCBI Taxonomy" id="64495"/>
    <lineage>
        <taxon>Eukaryota</taxon>
        <taxon>Fungi</taxon>
        <taxon>Fungi incertae sedis</taxon>
        <taxon>Mucoromycota</taxon>
        <taxon>Mucoromycotina</taxon>
        <taxon>Mucoromycetes</taxon>
        <taxon>Mucorales</taxon>
        <taxon>Mucorineae</taxon>
        <taxon>Rhizopodaceae</taxon>
        <taxon>Rhizopus</taxon>
    </lineage>
</organism>
<feature type="coiled-coil region" evidence="6">
    <location>
        <begin position="10"/>
        <end position="68"/>
    </location>
</feature>
<name>A0A9P6XC41_RHIOR</name>
<dbReference type="Pfam" id="PF11571">
    <property type="entry name" value="Med27"/>
    <property type="match status" value="1"/>
</dbReference>
<comment type="subcellular location">
    <subcellularLocation>
        <location evidence="1">Nucleus</location>
    </subcellularLocation>
</comment>
<dbReference type="EMBL" id="JAANQT010000524">
    <property type="protein sequence ID" value="KAG1310312.1"/>
    <property type="molecule type" value="Genomic_DNA"/>
</dbReference>
<proteinExistence type="inferred from homology"/>
<evidence type="ECO:0000256" key="4">
    <source>
        <dbReference type="ARBA" id="ARBA00023163"/>
    </source>
</evidence>
<evidence type="ECO:0000256" key="3">
    <source>
        <dbReference type="ARBA" id="ARBA00023015"/>
    </source>
</evidence>
<keyword evidence="8" id="KW-1185">Reference proteome</keyword>
<gene>
    <name evidence="7" type="ORF">G6F64_004652</name>
</gene>
<dbReference type="AlphaFoldDB" id="A0A9P6XC41"/>
<protein>
    <recommendedName>
        <fullName evidence="9">Mediator of RNA polymerase II transcription subunit 27</fullName>
    </recommendedName>
</protein>
<dbReference type="Proteomes" id="UP000716291">
    <property type="component" value="Unassembled WGS sequence"/>
</dbReference>
<dbReference type="PANTHER" id="PTHR13130:SF4">
    <property type="entry name" value="MEDIATOR OF RNA POLYMERASE II TRANSCRIPTION SUBUNIT 27"/>
    <property type="match status" value="1"/>
</dbReference>
<accession>A0A9P6XC41</accession>
<dbReference type="PANTHER" id="PTHR13130">
    <property type="entry name" value="34 KDA TRANSCRIPTIONAL CO-ACTIVATOR-RELATED"/>
    <property type="match status" value="1"/>
</dbReference>
<comment type="similarity">
    <text evidence="2">Belongs to the Mediator complex subunit 27 family.</text>
</comment>
<reference evidence="7" key="1">
    <citation type="journal article" date="2020" name="Microb. Genom.">
        <title>Genetic diversity of clinical and environmental Mucorales isolates obtained from an investigation of mucormycosis cases among solid organ transplant recipients.</title>
        <authorList>
            <person name="Nguyen M.H."/>
            <person name="Kaul D."/>
            <person name="Muto C."/>
            <person name="Cheng S.J."/>
            <person name="Richter R.A."/>
            <person name="Bruno V.M."/>
            <person name="Liu G."/>
            <person name="Beyhan S."/>
            <person name="Sundermann A.J."/>
            <person name="Mounaud S."/>
            <person name="Pasculle A.W."/>
            <person name="Nierman W.C."/>
            <person name="Driscoll E."/>
            <person name="Cumbie R."/>
            <person name="Clancy C.J."/>
            <person name="Dupont C.L."/>
        </authorList>
    </citation>
    <scope>NUCLEOTIDE SEQUENCE</scope>
    <source>
        <strain evidence="7">GL11</strain>
    </source>
</reference>
<evidence type="ECO:0008006" key="9">
    <source>
        <dbReference type="Google" id="ProtNLM"/>
    </source>
</evidence>
<keyword evidence="3" id="KW-0805">Transcription regulation</keyword>
<dbReference type="GO" id="GO:0006357">
    <property type="term" value="P:regulation of transcription by RNA polymerase II"/>
    <property type="evidence" value="ECO:0007669"/>
    <property type="project" value="TreeGrafter"/>
</dbReference>
<keyword evidence="5" id="KW-0539">Nucleus</keyword>
<dbReference type="GO" id="GO:0003713">
    <property type="term" value="F:transcription coactivator activity"/>
    <property type="evidence" value="ECO:0007669"/>
    <property type="project" value="TreeGrafter"/>
</dbReference>